<name>A0ABY2DIR7_9ACTN</name>
<comment type="caution">
    <text evidence="1">The sequence shown here is derived from an EMBL/GenBank/DDBJ whole genome shotgun (WGS) entry which is preliminary data.</text>
</comment>
<accession>A0ABY2DIR7</accession>
<dbReference type="Proteomes" id="UP000295626">
    <property type="component" value="Unassembled WGS sequence"/>
</dbReference>
<proteinExistence type="predicted"/>
<sequence length="66" mass="6765">MSTINDAPECGAATTDSAVTTARAITSFHAELVERGMPPGVSDELALYAGRHLIGGHGLVVGEVRS</sequence>
<evidence type="ECO:0000313" key="1">
    <source>
        <dbReference type="EMBL" id="TDB98256.1"/>
    </source>
</evidence>
<gene>
    <name evidence="1" type="ORF">E1091_07860</name>
</gene>
<keyword evidence="2" id="KW-1185">Reference proteome</keyword>
<reference evidence="1 2" key="1">
    <citation type="submission" date="2019-02" db="EMBL/GenBank/DDBJ databases">
        <title>Draft genome sequences of novel Actinobacteria.</title>
        <authorList>
            <person name="Sahin N."/>
            <person name="Ay H."/>
            <person name="Saygin H."/>
        </authorList>
    </citation>
    <scope>NUCLEOTIDE SEQUENCE [LARGE SCALE GENOMIC DNA]</scope>
    <source>
        <strain evidence="1 2">JCM 30529</strain>
    </source>
</reference>
<protein>
    <submittedName>
        <fullName evidence="1">Uncharacterized protein</fullName>
    </submittedName>
</protein>
<organism evidence="1 2">
    <name type="scientific">Micromonospora fluostatini</name>
    <dbReference type="NCBI Taxonomy" id="1629071"/>
    <lineage>
        <taxon>Bacteria</taxon>
        <taxon>Bacillati</taxon>
        <taxon>Actinomycetota</taxon>
        <taxon>Actinomycetes</taxon>
        <taxon>Micromonosporales</taxon>
        <taxon>Micromonosporaceae</taxon>
        <taxon>Micromonospora</taxon>
    </lineage>
</organism>
<evidence type="ECO:0000313" key="2">
    <source>
        <dbReference type="Proteomes" id="UP000295626"/>
    </source>
</evidence>
<dbReference type="EMBL" id="SMKE01000206">
    <property type="protein sequence ID" value="TDB98256.1"/>
    <property type="molecule type" value="Genomic_DNA"/>
</dbReference>